<feature type="transmembrane region" description="Helical" evidence="7">
    <location>
        <begin position="162"/>
        <end position="186"/>
    </location>
</feature>
<evidence type="ECO:0000256" key="1">
    <source>
        <dbReference type="ARBA" id="ARBA00004141"/>
    </source>
</evidence>
<evidence type="ECO:0000256" key="6">
    <source>
        <dbReference type="SAM" id="MobiDB-lite"/>
    </source>
</evidence>
<name>A0A6A5Y456_9PLEO</name>
<keyword evidence="2 7" id="KW-0812">Transmembrane</keyword>
<reference evidence="9" key="1">
    <citation type="journal article" date="2020" name="Stud. Mycol.">
        <title>101 Dothideomycetes genomes: a test case for predicting lifestyles and emergence of pathogens.</title>
        <authorList>
            <person name="Haridas S."/>
            <person name="Albert R."/>
            <person name="Binder M."/>
            <person name="Bloem J."/>
            <person name="Labutti K."/>
            <person name="Salamov A."/>
            <person name="Andreopoulos B."/>
            <person name="Baker S."/>
            <person name="Barry K."/>
            <person name="Bills G."/>
            <person name="Bluhm B."/>
            <person name="Cannon C."/>
            <person name="Castanera R."/>
            <person name="Culley D."/>
            <person name="Daum C."/>
            <person name="Ezra D."/>
            <person name="Gonzalez J."/>
            <person name="Henrissat B."/>
            <person name="Kuo A."/>
            <person name="Liang C."/>
            <person name="Lipzen A."/>
            <person name="Lutzoni F."/>
            <person name="Magnuson J."/>
            <person name="Mondo S."/>
            <person name="Nolan M."/>
            <person name="Ohm R."/>
            <person name="Pangilinan J."/>
            <person name="Park H.-J."/>
            <person name="Ramirez L."/>
            <person name="Alfaro M."/>
            <person name="Sun H."/>
            <person name="Tritt A."/>
            <person name="Yoshinaga Y."/>
            <person name="Zwiers L.-H."/>
            <person name="Turgeon B."/>
            <person name="Goodwin S."/>
            <person name="Spatafora J."/>
            <person name="Crous P."/>
            <person name="Grigoriev I."/>
        </authorList>
    </citation>
    <scope>NUCLEOTIDE SEQUENCE</scope>
    <source>
        <strain evidence="9">CBS 175.79</strain>
    </source>
</reference>
<accession>A0A6A5Y456</accession>
<dbReference type="PANTHER" id="PTHR33048:SF47">
    <property type="entry name" value="INTEGRAL MEMBRANE PROTEIN-RELATED"/>
    <property type="match status" value="1"/>
</dbReference>
<dbReference type="PANTHER" id="PTHR33048">
    <property type="entry name" value="PTH11-LIKE INTEGRAL MEMBRANE PROTEIN (AFU_ORTHOLOGUE AFUA_5G11245)"/>
    <property type="match status" value="1"/>
</dbReference>
<protein>
    <recommendedName>
        <fullName evidence="8">Rhodopsin domain-containing protein</fullName>
    </recommendedName>
</protein>
<feature type="transmembrane region" description="Helical" evidence="7">
    <location>
        <begin position="277"/>
        <end position="305"/>
    </location>
</feature>
<dbReference type="GeneID" id="54291047"/>
<keyword evidence="3 7" id="KW-1133">Transmembrane helix</keyword>
<sequence>MDPSQLSQLDLNNLDPSVLAALANYPALPPPNGQVSNFDAPAPDATTLWVLGVGSTVVAFCFVVMRLWAKRVIQKLRLSWDDFACILAIIAAIAHECVTLKNLDYGLGKHMWNIRALSFSTSGLLTMTAANLIVSINMFLVRVSVLALYHRLFEVYHTSRKLIYVGYVLSVLIVVPEVGVSIARMAKCNTFIASMMDPYCGAESTSAPVIAFAVAGVLTDLFIYSIAITRVRNLQVNRTKKYYLCFVFAMGFLACVAGVANFIFSAIHFALTDQLWFALWVVIFKILEANIALACACATFLPAFFKAQKPIISSIGSALRIRSSHGSSAASKTSKGSVSSESRGTRDSSENNLIYPPKALQLDDLMRTEKDMYRYDSRIDV</sequence>
<dbReference type="OrthoDB" id="444631at2759"/>
<keyword evidence="4 7" id="KW-0472">Membrane</keyword>
<feature type="transmembrane region" description="Helical" evidence="7">
    <location>
        <begin position="80"/>
        <end position="103"/>
    </location>
</feature>
<keyword evidence="10" id="KW-1185">Reference proteome</keyword>
<organism evidence="9 10">
    <name type="scientific">Aaosphaeria arxii CBS 175.79</name>
    <dbReference type="NCBI Taxonomy" id="1450172"/>
    <lineage>
        <taxon>Eukaryota</taxon>
        <taxon>Fungi</taxon>
        <taxon>Dikarya</taxon>
        <taxon>Ascomycota</taxon>
        <taxon>Pezizomycotina</taxon>
        <taxon>Dothideomycetes</taxon>
        <taxon>Pleosporomycetidae</taxon>
        <taxon>Pleosporales</taxon>
        <taxon>Pleosporales incertae sedis</taxon>
        <taxon>Aaosphaeria</taxon>
    </lineage>
</organism>
<proteinExistence type="inferred from homology"/>
<feature type="domain" description="Rhodopsin" evidence="8">
    <location>
        <begin position="65"/>
        <end position="303"/>
    </location>
</feature>
<evidence type="ECO:0000313" key="10">
    <source>
        <dbReference type="Proteomes" id="UP000799778"/>
    </source>
</evidence>
<comment type="subcellular location">
    <subcellularLocation>
        <location evidence="1">Membrane</location>
        <topology evidence="1">Multi-pass membrane protein</topology>
    </subcellularLocation>
</comment>
<evidence type="ECO:0000256" key="2">
    <source>
        <dbReference type="ARBA" id="ARBA00022692"/>
    </source>
</evidence>
<feature type="transmembrane region" description="Helical" evidence="7">
    <location>
        <begin position="206"/>
        <end position="231"/>
    </location>
</feature>
<dbReference type="InterPro" id="IPR049326">
    <property type="entry name" value="Rhodopsin_dom_fungi"/>
</dbReference>
<feature type="transmembrane region" description="Helical" evidence="7">
    <location>
        <begin position="243"/>
        <end position="271"/>
    </location>
</feature>
<evidence type="ECO:0000259" key="8">
    <source>
        <dbReference type="Pfam" id="PF20684"/>
    </source>
</evidence>
<evidence type="ECO:0000256" key="7">
    <source>
        <dbReference type="SAM" id="Phobius"/>
    </source>
</evidence>
<dbReference type="Pfam" id="PF20684">
    <property type="entry name" value="Fung_rhodopsin"/>
    <property type="match status" value="1"/>
</dbReference>
<gene>
    <name evidence="9" type="ORF">BU24DRAFT_489572</name>
</gene>
<dbReference type="InterPro" id="IPR052337">
    <property type="entry name" value="SAT4-like"/>
</dbReference>
<evidence type="ECO:0000256" key="3">
    <source>
        <dbReference type="ARBA" id="ARBA00022989"/>
    </source>
</evidence>
<dbReference type="Proteomes" id="UP000799778">
    <property type="component" value="Unassembled WGS sequence"/>
</dbReference>
<feature type="region of interest" description="Disordered" evidence="6">
    <location>
        <begin position="326"/>
        <end position="353"/>
    </location>
</feature>
<feature type="compositionally biased region" description="Low complexity" evidence="6">
    <location>
        <begin position="326"/>
        <end position="342"/>
    </location>
</feature>
<evidence type="ECO:0000256" key="5">
    <source>
        <dbReference type="ARBA" id="ARBA00038359"/>
    </source>
</evidence>
<evidence type="ECO:0000313" key="9">
    <source>
        <dbReference type="EMBL" id="KAF2019661.1"/>
    </source>
</evidence>
<dbReference type="EMBL" id="ML978067">
    <property type="protein sequence ID" value="KAF2019661.1"/>
    <property type="molecule type" value="Genomic_DNA"/>
</dbReference>
<dbReference type="RefSeq" id="XP_033388000.1">
    <property type="nucleotide sequence ID" value="XM_033533650.1"/>
</dbReference>
<evidence type="ECO:0000256" key="4">
    <source>
        <dbReference type="ARBA" id="ARBA00023136"/>
    </source>
</evidence>
<dbReference type="GO" id="GO:0016020">
    <property type="term" value="C:membrane"/>
    <property type="evidence" value="ECO:0007669"/>
    <property type="project" value="UniProtKB-SubCell"/>
</dbReference>
<feature type="transmembrane region" description="Helical" evidence="7">
    <location>
        <begin position="48"/>
        <end position="68"/>
    </location>
</feature>
<comment type="similarity">
    <text evidence="5">Belongs to the SAT4 family.</text>
</comment>
<dbReference type="AlphaFoldDB" id="A0A6A5Y456"/>
<feature type="transmembrane region" description="Helical" evidence="7">
    <location>
        <begin position="123"/>
        <end position="150"/>
    </location>
</feature>